<dbReference type="PROSITE" id="PS51450">
    <property type="entry name" value="LRR"/>
    <property type="match status" value="4"/>
</dbReference>
<dbReference type="PROSITE" id="PS00232">
    <property type="entry name" value="CADHERIN_1"/>
    <property type="match status" value="1"/>
</dbReference>
<dbReference type="InterPro" id="IPR002126">
    <property type="entry name" value="Cadherin-like_dom"/>
</dbReference>
<dbReference type="Pfam" id="PF00560">
    <property type="entry name" value="LRR_1"/>
    <property type="match status" value="1"/>
</dbReference>
<evidence type="ECO:0000256" key="5">
    <source>
        <dbReference type="ARBA" id="ARBA00023136"/>
    </source>
</evidence>
<comment type="subcellular location">
    <subcellularLocation>
        <location evidence="1">Membrane</location>
    </subcellularLocation>
</comment>
<keyword evidence="4 6" id="KW-0106">Calcium</keyword>
<evidence type="ECO:0000256" key="4">
    <source>
        <dbReference type="ARBA" id="ARBA00022837"/>
    </source>
</evidence>
<dbReference type="PROSITE" id="PS50268">
    <property type="entry name" value="CADHERIN_2"/>
    <property type="match status" value="1"/>
</dbReference>
<dbReference type="Gene3D" id="3.80.10.10">
    <property type="entry name" value="Ribonuclease Inhibitor"/>
    <property type="match status" value="6"/>
</dbReference>
<dbReference type="Proteomes" id="UP001217089">
    <property type="component" value="Unassembled WGS sequence"/>
</dbReference>
<name>A0ABQ9E8B6_TEGGR</name>
<evidence type="ECO:0000256" key="1">
    <source>
        <dbReference type="ARBA" id="ARBA00004370"/>
    </source>
</evidence>
<accession>A0ABQ9E8B6</accession>
<evidence type="ECO:0000313" key="9">
    <source>
        <dbReference type="Proteomes" id="UP001217089"/>
    </source>
</evidence>
<dbReference type="Gene3D" id="2.60.40.60">
    <property type="entry name" value="Cadherins"/>
    <property type="match status" value="1"/>
</dbReference>
<dbReference type="PANTHER" id="PTHR24369">
    <property type="entry name" value="ANTIGEN BSP, PUTATIVE-RELATED"/>
    <property type="match status" value="1"/>
</dbReference>
<organism evidence="8 9">
    <name type="scientific">Tegillarca granosa</name>
    <name type="common">Malaysian cockle</name>
    <name type="synonym">Anadara granosa</name>
    <dbReference type="NCBI Taxonomy" id="220873"/>
    <lineage>
        <taxon>Eukaryota</taxon>
        <taxon>Metazoa</taxon>
        <taxon>Spiralia</taxon>
        <taxon>Lophotrochozoa</taxon>
        <taxon>Mollusca</taxon>
        <taxon>Bivalvia</taxon>
        <taxon>Autobranchia</taxon>
        <taxon>Pteriomorphia</taxon>
        <taxon>Arcoida</taxon>
        <taxon>Arcoidea</taxon>
        <taxon>Arcidae</taxon>
        <taxon>Tegillarca</taxon>
    </lineage>
</organism>
<keyword evidence="9" id="KW-1185">Reference proteome</keyword>
<dbReference type="SUPFAM" id="SSF52058">
    <property type="entry name" value="L domain-like"/>
    <property type="match status" value="3"/>
</dbReference>
<gene>
    <name evidence="8" type="ORF">KUTeg_023800</name>
</gene>
<dbReference type="EMBL" id="JARBDR010000921">
    <property type="protein sequence ID" value="KAJ8299740.1"/>
    <property type="molecule type" value="Genomic_DNA"/>
</dbReference>
<comment type="caution">
    <text evidence="8">The sequence shown here is derived from an EMBL/GenBank/DDBJ whole genome shotgun (WGS) entry which is preliminary data.</text>
</comment>
<dbReference type="Pfam" id="PF13855">
    <property type="entry name" value="LRR_8"/>
    <property type="match status" value="3"/>
</dbReference>
<evidence type="ECO:0000256" key="3">
    <source>
        <dbReference type="ARBA" id="ARBA00022737"/>
    </source>
</evidence>
<dbReference type="Pfam" id="PF13306">
    <property type="entry name" value="LRR_5"/>
    <property type="match status" value="1"/>
</dbReference>
<dbReference type="SMART" id="SM00112">
    <property type="entry name" value="CA"/>
    <property type="match status" value="1"/>
</dbReference>
<dbReference type="PANTHER" id="PTHR24369:SF211">
    <property type="entry name" value="LEUCINE-RICH REPEAT-CONTAINING PROTEIN 15-LIKE"/>
    <property type="match status" value="1"/>
</dbReference>
<feature type="domain" description="Cadherin" evidence="7">
    <location>
        <begin position="990"/>
        <end position="1146"/>
    </location>
</feature>
<dbReference type="SUPFAM" id="SSF49313">
    <property type="entry name" value="Cadherin-like"/>
    <property type="match status" value="1"/>
</dbReference>
<dbReference type="InterPro" id="IPR001611">
    <property type="entry name" value="Leu-rich_rpt"/>
</dbReference>
<dbReference type="InterPro" id="IPR015919">
    <property type="entry name" value="Cadherin-like_sf"/>
</dbReference>
<dbReference type="CDD" id="cd11304">
    <property type="entry name" value="Cadherin_repeat"/>
    <property type="match status" value="1"/>
</dbReference>
<evidence type="ECO:0000256" key="2">
    <source>
        <dbReference type="ARBA" id="ARBA00022614"/>
    </source>
</evidence>
<keyword evidence="2" id="KW-0433">Leucine-rich repeat</keyword>
<dbReference type="InterPro" id="IPR003591">
    <property type="entry name" value="Leu-rich_rpt_typical-subtyp"/>
</dbReference>
<dbReference type="InterPro" id="IPR032675">
    <property type="entry name" value="LRR_dom_sf"/>
</dbReference>
<dbReference type="InterPro" id="IPR020894">
    <property type="entry name" value="Cadherin_CS"/>
</dbReference>
<evidence type="ECO:0000313" key="8">
    <source>
        <dbReference type="EMBL" id="KAJ8299740.1"/>
    </source>
</evidence>
<protein>
    <recommendedName>
        <fullName evidence="7">Cadherin domain-containing protein</fullName>
    </recommendedName>
</protein>
<dbReference type="InterPro" id="IPR026906">
    <property type="entry name" value="LRR_5"/>
</dbReference>
<reference evidence="8 9" key="1">
    <citation type="submission" date="2022-12" db="EMBL/GenBank/DDBJ databases">
        <title>Chromosome-level genome of Tegillarca granosa.</title>
        <authorList>
            <person name="Kim J."/>
        </authorList>
    </citation>
    <scope>NUCLEOTIDE SEQUENCE [LARGE SCALE GENOMIC DNA]</scope>
    <source>
        <strain evidence="8">Teg-2019</strain>
        <tissue evidence="8">Adductor muscle</tissue>
    </source>
</reference>
<evidence type="ECO:0000256" key="6">
    <source>
        <dbReference type="PROSITE-ProRule" id="PRU00043"/>
    </source>
</evidence>
<proteinExistence type="predicted"/>
<dbReference type="InterPro" id="IPR050541">
    <property type="entry name" value="LRR_TM_domain-containing"/>
</dbReference>
<dbReference type="PRINTS" id="PR00019">
    <property type="entry name" value="LEURICHRPT"/>
</dbReference>
<dbReference type="SMART" id="SM00369">
    <property type="entry name" value="LRR_TYP"/>
    <property type="match status" value="12"/>
</dbReference>
<evidence type="ECO:0000259" key="7">
    <source>
        <dbReference type="PROSITE" id="PS50268"/>
    </source>
</evidence>
<keyword evidence="3" id="KW-0677">Repeat</keyword>
<keyword evidence="5" id="KW-0472">Membrane</keyword>
<dbReference type="SMART" id="SM00365">
    <property type="entry name" value="LRR_SD22"/>
    <property type="match status" value="4"/>
</dbReference>
<sequence length="1170" mass="129514">MYETDVILPYRSLIKNEIEWVPDGLFSGSNVEYLAIDDNAIEYISKTHLSSLGSSDLQHLNLSNNQIKELHNNQMSSIARGTFDNIPNLIHLDLTKNKLKILTAYSFTNLASLITLRLHSQVDPMTSIYYDAFHNINGNLTNLWISDNALTSFPHPLLAEQQYYKLREVWLGANSIGSVRSTDFCNLIVLGQLQLSANSLEDHTFPNDALDCLSVLWYLDLSSNKFDYVPEAVSAINLPKLTQLLLSSNRITAIETGTFSSHILTHFYMGSNLFRFTHENPFSNLTSLTRLELQNNKIDYIPDSAFENCTSLNVILLNGNNIGWLKNVMFKDITFNWRYTVSNNDLAYIEDGTLVNISSIQYIEINNNKLTKLPNGGDFSDLTVTYLLLYSNRITELDADTFKNLVVRDTLSLQNNQISVIKSNAFNGVTVTKNIYMENNPLRTLNSNSFVNVFCDELYINGMQITHLPTGSFVGVSTKNIYLQNNNINYIDIGAFDGVHISGNIRLDNNGITTLRGSIFSNSSTVSGGVYLNQNSLTSLPPTAFDGIVSMNTMDMSKNSIGYIEPNAFTSLNNLETMTLANNQLYFFPKLPNMTNLKSLDLSNNSLKSFEIKAFDEIKNNKKFKKLILTANDQIGCDCYVYEALEAVSGKITGGTCGSPAATAGILFSIANKTSPMEYRVTCKDSVTGVGYQAITSSFSYSFSYYLGIVPDREYVCTVALKLNNSISAESQPSVIKTPVVSVNPNGTVAVVDWVLPVTYYDFSLSHSDFSGFESTVTNNPEYVPSPYGSWLMRSTNPSTDTFSSWFVDNPGTNYAFSTTIVLSTIVLSPPTHSNGYFPVDGIGFGNQDKDCYGNSHNFGFTTAIRSGFVYQGSEVIAIGGGDDMWLYLNGVLVMEVITRDKGQLIPCKRIDISAASTAGGAVLTPEEGYVVNSQCITTKQVPTEQITLELEVNERYHFSIFHTERLQCASSLFIETKNFQFITNPADEQPRDYVVSIDEDFHNDGIVQEVVLTDIFSVGPPIQVSVISGNEARHFTIKDNTAANQASAVAPAPVVHTYTNIDGLSFVECATPSTITPEGYDPTVEVFTVNTEIALLTLDTSLDYEVNQLYTVTLQVVDNLRTPPATGIITVKIKIKDVNDNCPEVDTDLIQLAGYSLSSNTPYCTFKLI</sequence>